<dbReference type="Proteomes" id="UP000008983">
    <property type="component" value="Unassembled WGS sequence"/>
</dbReference>
<dbReference type="SMART" id="SM00220">
    <property type="entry name" value="S_TKc"/>
    <property type="match status" value="1"/>
</dbReference>
<dbReference type="GO" id="GO:0004697">
    <property type="term" value="F:diacylglycerol-dependent serine/threonine kinase activity"/>
    <property type="evidence" value="ECO:0007669"/>
    <property type="project" value="UniProtKB-EC"/>
</dbReference>
<sequence length="384" mass="45935">MQNFENNLSFNFNDKSNVLIENNNLDVSREKFQIEKSQFNFYFIIGKGGFGKVWKVENRKSRQIFAMKEMSKSLVITKKSVSSVMNERNLLSMLKHPFLVNMQYAFQDRDNLYLVMDFMAGGDLRFHIGKQRKFNEEQTKFFVTSIFLGLEYLHKNSIIHRDIKPENIVLDGDGYVKITDLGVARIWNPDNQNDTSGTPWIYGDHMLEGLGKKQGIKFQRKKFKLKNMKYLMDGAQRQLILQIKKPAQRLGINGSDEVKNHPWIKNYPWQKLYRKELNAPFKPSQQDNFDFKQQISQDDEQDIEVIQQNAILLRKPQVQSIFLLKFIQNILNITQYIKQYRSFQRIQFRQLIIQLSYSFRIFELQFQYKQIYQYFYQQQQIKLR</sequence>
<reference evidence="10 11" key="1">
    <citation type="submission" date="2011-07" db="EMBL/GenBank/DDBJ databases">
        <authorList>
            <person name="Coyne R."/>
            <person name="Brami D."/>
            <person name="Johnson J."/>
            <person name="Hostetler J."/>
            <person name="Hannick L."/>
            <person name="Clark T."/>
            <person name="Cassidy-Hanley D."/>
            <person name="Inman J."/>
        </authorList>
    </citation>
    <scope>NUCLEOTIDE SEQUENCE [LARGE SCALE GENOMIC DNA]</scope>
    <source>
        <strain evidence="10 11">G5</strain>
    </source>
</reference>
<comment type="similarity">
    <text evidence="7">Belongs to the protein kinase superfamily.</text>
</comment>
<proteinExistence type="inferred from homology"/>
<keyword evidence="3 6" id="KW-0547">Nucleotide-binding</keyword>
<evidence type="ECO:0000256" key="7">
    <source>
        <dbReference type="RuleBase" id="RU000304"/>
    </source>
</evidence>
<dbReference type="InterPro" id="IPR000719">
    <property type="entry name" value="Prot_kinase_dom"/>
</dbReference>
<dbReference type="InterPro" id="IPR017441">
    <property type="entry name" value="Protein_kinase_ATP_BS"/>
</dbReference>
<dbReference type="AlphaFoldDB" id="G0R4E2"/>
<organism evidence="10 11">
    <name type="scientific">Ichthyophthirius multifiliis</name>
    <name type="common">White spot disease agent</name>
    <name type="synonym">Ich</name>
    <dbReference type="NCBI Taxonomy" id="5932"/>
    <lineage>
        <taxon>Eukaryota</taxon>
        <taxon>Sar</taxon>
        <taxon>Alveolata</taxon>
        <taxon>Ciliophora</taxon>
        <taxon>Intramacronucleata</taxon>
        <taxon>Oligohymenophorea</taxon>
        <taxon>Hymenostomatida</taxon>
        <taxon>Ophryoglenina</taxon>
        <taxon>Ichthyophthirius</taxon>
    </lineage>
</organism>
<keyword evidence="2 10" id="KW-0808">Transferase</keyword>
<dbReference type="InParanoid" id="G0R4E2"/>
<dbReference type="Gene3D" id="3.30.200.20">
    <property type="entry name" value="Phosphorylase Kinase, domain 1"/>
    <property type="match status" value="2"/>
</dbReference>
<dbReference type="PANTHER" id="PTHR24355">
    <property type="entry name" value="G PROTEIN-COUPLED RECEPTOR KINASE/RIBOSOMAL PROTEIN S6 KINASE"/>
    <property type="match status" value="1"/>
</dbReference>
<keyword evidence="4 10" id="KW-0418">Kinase</keyword>
<gene>
    <name evidence="10" type="ORF">IMG5_191640</name>
</gene>
<keyword evidence="11" id="KW-1185">Reference proteome</keyword>
<dbReference type="SUPFAM" id="SSF56112">
    <property type="entry name" value="Protein kinase-like (PK-like)"/>
    <property type="match status" value="1"/>
</dbReference>
<dbReference type="PROSITE" id="PS50011">
    <property type="entry name" value="PROTEIN_KINASE_DOM"/>
    <property type="match status" value="1"/>
</dbReference>
<dbReference type="PROSITE" id="PS00108">
    <property type="entry name" value="PROTEIN_KINASE_ST"/>
    <property type="match status" value="1"/>
</dbReference>
<dbReference type="PROSITE" id="PS00107">
    <property type="entry name" value="PROTEIN_KINASE_ATP"/>
    <property type="match status" value="1"/>
</dbReference>
<keyword evidence="1 7" id="KW-0723">Serine/threonine-protein kinase</keyword>
<evidence type="ECO:0000256" key="6">
    <source>
        <dbReference type="PROSITE-ProRule" id="PRU10141"/>
    </source>
</evidence>
<dbReference type="STRING" id="857967.G0R4E2"/>
<dbReference type="EMBL" id="GL984337">
    <property type="protein sequence ID" value="EGR27661.1"/>
    <property type="molecule type" value="Genomic_DNA"/>
</dbReference>
<dbReference type="InterPro" id="IPR000961">
    <property type="entry name" value="AGC-kinase_C"/>
</dbReference>
<evidence type="ECO:0000313" key="11">
    <source>
        <dbReference type="Proteomes" id="UP000008983"/>
    </source>
</evidence>
<dbReference type="InterPro" id="IPR011009">
    <property type="entry name" value="Kinase-like_dom_sf"/>
</dbReference>
<name>G0R4E2_ICHMU</name>
<feature type="domain" description="AGC-kinase C-terminal" evidence="9">
    <location>
        <begin position="265"/>
        <end position="358"/>
    </location>
</feature>
<dbReference type="InterPro" id="IPR008271">
    <property type="entry name" value="Ser/Thr_kinase_AS"/>
</dbReference>
<evidence type="ECO:0000259" key="9">
    <source>
        <dbReference type="PROSITE" id="PS51285"/>
    </source>
</evidence>
<dbReference type="OrthoDB" id="63267at2759"/>
<evidence type="ECO:0000259" key="8">
    <source>
        <dbReference type="PROSITE" id="PS50011"/>
    </source>
</evidence>
<dbReference type="GO" id="GO:0005524">
    <property type="term" value="F:ATP binding"/>
    <property type="evidence" value="ECO:0007669"/>
    <property type="project" value="UniProtKB-UniRule"/>
</dbReference>
<dbReference type="FunFam" id="3.30.200.20:FF:000654">
    <property type="entry name" value="Uncharacterized protein"/>
    <property type="match status" value="1"/>
</dbReference>
<dbReference type="PANTHER" id="PTHR24355:SF30">
    <property type="entry name" value="SERINE_THREONINE-PROTEIN KINASE 32B ISOFORM X1"/>
    <property type="match status" value="1"/>
</dbReference>
<dbReference type="GeneID" id="14903731"/>
<evidence type="ECO:0000256" key="3">
    <source>
        <dbReference type="ARBA" id="ARBA00022741"/>
    </source>
</evidence>
<evidence type="ECO:0000313" key="10">
    <source>
        <dbReference type="EMBL" id="EGR27661.1"/>
    </source>
</evidence>
<accession>G0R4E2</accession>
<feature type="binding site" evidence="6">
    <location>
        <position position="68"/>
    </location>
    <ligand>
        <name>ATP</name>
        <dbReference type="ChEBI" id="CHEBI:30616"/>
    </ligand>
</feature>
<protein>
    <submittedName>
        <fullName evidence="10">Protein kinase domain protein</fullName>
        <ecNumber evidence="10">2.7.11.13</ecNumber>
    </submittedName>
</protein>
<dbReference type="OMA" id="DGHICYG"/>
<dbReference type="EC" id="2.7.11.13" evidence="10"/>
<dbReference type="RefSeq" id="XP_004025113.1">
    <property type="nucleotide sequence ID" value="XM_004025064.1"/>
</dbReference>
<evidence type="ECO:0000256" key="2">
    <source>
        <dbReference type="ARBA" id="ARBA00022679"/>
    </source>
</evidence>
<dbReference type="Gene3D" id="1.10.510.10">
    <property type="entry name" value="Transferase(Phosphotransferase) domain 1"/>
    <property type="match status" value="2"/>
</dbReference>
<dbReference type="eggNOG" id="KOG0598">
    <property type="taxonomic scope" value="Eukaryota"/>
</dbReference>
<evidence type="ECO:0000256" key="5">
    <source>
        <dbReference type="ARBA" id="ARBA00022840"/>
    </source>
</evidence>
<dbReference type="PROSITE" id="PS51285">
    <property type="entry name" value="AGC_KINASE_CTER"/>
    <property type="match status" value="1"/>
</dbReference>
<feature type="domain" description="Protein kinase" evidence="8">
    <location>
        <begin position="39"/>
        <end position="360"/>
    </location>
</feature>
<evidence type="ECO:0000256" key="4">
    <source>
        <dbReference type="ARBA" id="ARBA00022777"/>
    </source>
</evidence>
<evidence type="ECO:0000256" key="1">
    <source>
        <dbReference type="ARBA" id="ARBA00022527"/>
    </source>
</evidence>
<keyword evidence="5 6" id="KW-0067">ATP-binding</keyword>
<dbReference type="Pfam" id="PF00069">
    <property type="entry name" value="Pkinase"/>
    <property type="match status" value="1"/>
</dbReference>